<dbReference type="Gene3D" id="3.40.190.10">
    <property type="entry name" value="Periplasmic binding protein-like II"/>
    <property type="match status" value="2"/>
</dbReference>
<dbReference type="RefSeq" id="WP_119752084.1">
    <property type="nucleotide sequence ID" value="NZ_QZCG01000022.1"/>
</dbReference>
<gene>
    <name evidence="7" type="ORF">D3P04_22120</name>
</gene>
<dbReference type="EMBL" id="QZCG01000022">
    <property type="protein sequence ID" value="RJE81987.1"/>
    <property type="molecule type" value="Genomic_DNA"/>
</dbReference>
<dbReference type="PRINTS" id="PR00039">
    <property type="entry name" value="HTHLYSR"/>
</dbReference>
<keyword evidence="3" id="KW-0238">DNA-binding</keyword>
<dbReference type="InterPro" id="IPR000847">
    <property type="entry name" value="LysR_HTH_N"/>
</dbReference>
<protein>
    <submittedName>
        <fullName evidence="7">Hydrogen peroxide-inducible genes activator</fullName>
    </submittedName>
</protein>
<proteinExistence type="inferred from homology"/>
<keyword evidence="4" id="KW-0010">Activator</keyword>
<name>A0A418SM68_9RHOB</name>
<keyword evidence="2" id="KW-0805">Transcription regulation</keyword>
<dbReference type="Proteomes" id="UP000284202">
    <property type="component" value="Unassembled WGS sequence"/>
</dbReference>
<dbReference type="InterPro" id="IPR005119">
    <property type="entry name" value="LysR_subst-bd"/>
</dbReference>
<keyword evidence="5" id="KW-0804">Transcription</keyword>
<reference evidence="8" key="1">
    <citation type="submission" date="2018-09" db="EMBL/GenBank/DDBJ databases">
        <title>Acidovorax cavernicola nov. sp. isolated from Gruta de las Maravillas (Aracena, Spain).</title>
        <authorList>
            <person name="Jurado V."/>
            <person name="Gutierrez-Patricio S."/>
            <person name="Gonzalez-Pimentel J.L."/>
            <person name="Miller A.Z."/>
            <person name="Laiz L."/>
            <person name="Saiz-Jimenez C."/>
        </authorList>
    </citation>
    <scope>NUCLEOTIDE SEQUENCE [LARGE SCALE GENOMIC DNA]</scope>
    <source>
        <strain evidence="8">1011MAR3C25</strain>
    </source>
</reference>
<dbReference type="AlphaFoldDB" id="A0A418SM68"/>
<evidence type="ECO:0000313" key="8">
    <source>
        <dbReference type="Proteomes" id="UP000284202"/>
    </source>
</evidence>
<evidence type="ECO:0000256" key="5">
    <source>
        <dbReference type="ARBA" id="ARBA00023163"/>
    </source>
</evidence>
<sequence length="309" mass="33345">MNITFRQLRYFLALAEQRHFTRAAEMIHVTQPALSMQIRALEEQVGGKLVERTPTGIVLTPRGRTLADHARQVAAAMAGLEQGLNSPGQGGKLRLGMIPTVAPYLLPEALPVLRASDVGRDMYLREAMTDRLLTELESGQLDAAVVATPPEGDNLVAVPLFIDRFLLAGSSTRIAGFAARAESLKPQSLDPSQLLLLDEGHCLGDQALEVCGLSRHGGRLNLGAASLSTLCRLAAQGMGLTFLPEIARLQELAAAPGLVTIRFPDPQPERQVLLLRRGSTPADGWFDELAETLRRAGDDLLAAEWHAEG</sequence>
<feature type="domain" description="HTH lysR-type" evidence="6">
    <location>
        <begin position="3"/>
        <end position="60"/>
    </location>
</feature>
<dbReference type="GO" id="GO:0003677">
    <property type="term" value="F:DNA binding"/>
    <property type="evidence" value="ECO:0007669"/>
    <property type="project" value="UniProtKB-KW"/>
</dbReference>
<dbReference type="CDD" id="cd08411">
    <property type="entry name" value="PBP2_OxyR"/>
    <property type="match status" value="1"/>
</dbReference>
<evidence type="ECO:0000313" key="7">
    <source>
        <dbReference type="EMBL" id="RJE81987.1"/>
    </source>
</evidence>
<dbReference type="PROSITE" id="PS50931">
    <property type="entry name" value="HTH_LYSR"/>
    <property type="match status" value="1"/>
</dbReference>
<evidence type="ECO:0000256" key="2">
    <source>
        <dbReference type="ARBA" id="ARBA00023015"/>
    </source>
</evidence>
<evidence type="ECO:0000256" key="3">
    <source>
        <dbReference type="ARBA" id="ARBA00023125"/>
    </source>
</evidence>
<dbReference type="Pfam" id="PF00126">
    <property type="entry name" value="HTH_1"/>
    <property type="match status" value="1"/>
</dbReference>
<evidence type="ECO:0000256" key="4">
    <source>
        <dbReference type="ARBA" id="ARBA00023159"/>
    </source>
</evidence>
<dbReference type="GO" id="GO:0003700">
    <property type="term" value="F:DNA-binding transcription factor activity"/>
    <property type="evidence" value="ECO:0007669"/>
    <property type="project" value="InterPro"/>
</dbReference>
<evidence type="ECO:0000256" key="1">
    <source>
        <dbReference type="ARBA" id="ARBA00009437"/>
    </source>
</evidence>
<dbReference type="SUPFAM" id="SSF53850">
    <property type="entry name" value="Periplasmic binding protein-like II"/>
    <property type="match status" value="1"/>
</dbReference>
<dbReference type="Pfam" id="PF03466">
    <property type="entry name" value="LysR_substrate"/>
    <property type="match status" value="1"/>
</dbReference>
<dbReference type="FunFam" id="1.10.10.10:FF:000001">
    <property type="entry name" value="LysR family transcriptional regulator"/>
    <property type="match status" value="1"/>
</dbReference>
<keyword evidence="8" id="KW-1185">Reference proteome</keyword>
<dbReference type="GO" id="GO:0032993">
    <property type="term" value="C:protein-DNA complex"/>
    <property type="evidence" value="ECO:0007669"/>
    <property type="project" value="TreeGrafter"/>
</dbReference>
<evidence type="ECO:0000259" key="6">
    <source>
        <dbReference type="PROSITE" id="PS50931"/>
    </source>
</evidence>
<dbReference type="OrthoDB" id="9775392at2"/>
<dbReference type="SUPFAM" id="SSF46785">
    <property type="entry name" value="Winged helix' DNA-binding domain"/>
    <property type="match status" value="1"/>
</dbReference>
<accession>A0A418SM68</accession>
<comment type="similarity">
    <text evidence="1">Belongs to the LysR transcriptional regulatory family.</text>
</comment>
<organism evidence="7 8">
    <name type="scientific">Paracoccus onubensis</name>
    <dbReference type="NCBI Taxonomy" id="1675788"/>
    <lineage>
        <taxon>Bacteria</taxon>
        <taxon>Pseudomonadati</taxon>
        <taxon>Pseudomonadota</taxon>
        <taxon>Alphaproteobacteria</taxon>
        <taxon>Rhodobacterales</taxon>
        <taxon>Paracoccaceae</taxon>
        <taxon>Paracoccus</taxon>
    </lineage>
</organism>
<comment type="caution">
    <text evidence="7">The sequence shown here is derived from an EMBL/GenBank/DDBJ whole genome shotgun (WGS) entry which is preliminary data.</text>
</comment>
<dbReference type="PANTHER" id="PTHR30346:SF26">
    <property type="entry name" value="HYDROGEN PEROXIDE-INDUCIBLE GENES ACTIVATOR"/>
    <property type="match status" value="1"/>
</dbReference>
<dbReference type="PANTHER" id="PTHR30346">
    <property type="entry name" value="TRANSCRIPTIONAL DUAL REGULATOR HCAR-RELATED"/>
    <property type="match status" value="1"/>
</dbReference>
<dbReference type="InterPro" id="IPR036390">
    <property type="entry name" value="WH_DNA-bd_sf"/>
</dbReference>
<dbReference type="InterPro" id="IPR036388">
    <property type="entry name" value="WH-like_DNA-bd_sf"/>
</dbReference>
<dbReference type="Gene3D" id="1.10.10.10">
    <property type="entry name" value="Winged helix-like DNA-binding domain superfamily/Winged helix DNA-binding domain"/>
    <property type="match status" value="1"/>
</dbReference>